<keyword evidence="3" id="KW-1185">Reference proteome</keyword>
<feature type="transmembrane region" description="Helical" evidence="1">
    <location>
        <begin position="7"/>
        <end position="27"/>
    </location>
</feature>
<evidence type="ECO:0000256" key="1">
    <source>
        <dbReference type="SAM" id="Phobius"/>
    </source>
</evidence>
<name>A0A1W2GFC6_REIFA</name>
<dbReference type="AlphaFoldDB" id="A0A1W2GFC6"/>
<evidence type="ECO:0000313" key="2">
    <source>
        <dbReference type="EMBL" id="SMD35369.1"/>
    </source>
</evidence>
<feature type="transmembrane region" description="Helical" evidence="1">
    <location>
        <begin position="39"/>
        <end position="60"/>
    </location>
</feature>
<feature type="transmembrane region" description="Helical" evidence="1">
    <location>
        <begin position="72"/>
        <end position="90"/>
    </location>
</feature>
<accession>A0A1W2GFC6</accession>
<keyword evidence="1" id="KW-0812">Transmembrane</keyword>
<keyword evidence="1" id="KW-0472">Membrane</keyword>
<gene>
    <name evidence="2" type="ORF">SAMN04488029_2478</name>
</gene>
<reference evidence="2 3" key="1">
    <citation type="submission" date="2017-04" db="EMBL/GenBank/DDBJ databases">
        <authorList>
            <person name="Afonso C.L."/>
            <person name="Miller P.J."/>
            <person name="Scott M.A."/>
            <person name="Spackman E."/>
            <person name="Goraichik I."/>
            <person name="Dimitrov K.M."/>
            <person name="Suarez D.L."/>
            <person name="Swayne D.E."/>
        </authorList>
    </citation>
    <scope>NUCLEOTIDE SEQUENCE [LARGE SCALE GENOMIC DNA]</scope>
    <source>
        <strain evidence="2 3">DSM 26133</strain>
    </source>
</reference>
<feature type="transmembrane region" description="Helical" evidence="1">
    <location>
        <begin position="125"/>
        <end position="142"/>
    </location>
</feature>
<proteinExistence type="predicted"/>
<keyword evidence="1" id="KW-1133">Transmembrane helix</keyword>
<sequence length="145" mass="16941">MNIIKRALRYILITVGLVFLITLIASMTISDRIISQNFMYINLISMIVFPISLYLYIIINDITRDNFQWTRLIFYVGISIAFLATLFVKYNNYLNGYIVIIPTIASFFSLLVVTFIDIKSYKKLVYPWGYLAIIILATYIVVNYF</sequence>
<dbReference type="Proteomes" id="UP000192472">
    <property type="component" value="Unassembled WGS sequence"/>
</dbReference>
<dbReference type="STRING" id="692418.SAMN04488029_2478"/>
<dbReference type="EMBL" id="FWYF01000002">
    <property type="protein sequence ID" value="SMD35369.1"/>
    <property type="molecule type" value="Genomic_DNA"/>
</dbReference>
<feature type="transmembrane region" description="Helical" evidence="1">
    <location>
        <begin position="96"/>
        <end position="118"/>
    </location>
</feature>
<protein>
    <submittedName>
        <fullName evidence="2">Uncharacterized protein</fullName>
    </submittedName>
</protein>
<evidence type="ECO:0000313" key="3">
    <source>
        <dbReference type="Proteomes" id="UP000192472"/>
    </source>
</evidence>
<organism evidence="2 3">
    <name type="scientific">Reichenbachiella faecimaris</name>
    <dbReference type="NCBI Taxonomy" id="692418"/>
    <lineage>
        <taxon>Bacteria</taxon>
        <taxon>Pseudomonadati</taxon>
        <taxon>Bacteroidota</taxon>
        <taxon>Cytophagia</taxon>
        <taxon>Cytophagales</taxon>
        <taxon>Reichenbachiellaceae</taxon>
        <taxon>Reichenbachiella</taxon>
    </lineage>
</organism>